<feature type="transmembrane region" description="Helical" evidence="8">
    <location>
        <begin position="251"/>
        <end position="274"/>
    </location>
</feature>
<dbReference type="Proteomes" id="UP001246372">
    <property type="component" value="Unassembled WGS sequence"/>
</dbReference>
<comment type="similarity">
    <text evidence="2">Belongs to the major facilitator superfamily.</text>
</comment>
<reference evidence="10" key="1">
    <citation type="submission" date="2023-09" db="EMBL/GenBank/DDBJ databases">
        <title>Paucibacter sp. APW11 Genome sequencing and assembly.</title>
        <authorList>
            <person name="Kim I."/>
        </authorList>
    </citation>
    <scope>NUCLEOTIDE SEQUENCE</scope>
    <source>
        <strain evidence="10">APW11</strain>
    </source>
</reference>
<feature type="transmembrane region" description="Helical" evidence="8">
    <location>
        <begin position="49"/>
        <end position="72"/>
    </location>
</feature>
<evidence type="ECO:0000256" key="6">
    <source>
        <dbReference type="ARBA" id="ARBA00022989"/>
    </source>
</evidence>
<evidence type="ECO:0000256" key="5">
    <source>
        <dbReference type="ARBA" id="ARBA00022692"/>
    </source>
</evidence>
<feature type="domain" description="Major facilitator superfamily (MFS) profile" evidence="9">
    <location>
        <begin position="9"/>
        <end position="393"/>
    </location>
</feature>
<feature type="transmembrane region" description="Helical" evidence="8">
    <location>
        <begin position="305"/>
        <end position="328"/>
    </location>
</feature>
<keyword evidence="7 8" id="KW-0472">Membrane</keyword>
<dbReference type="Gene3D" id="1.20.1250.20">
    <property type="entry name" value="MFS general substrate transporter like domains"/>
    <property type="match status" value="1"/>
</dbReference>
<gene>
    <name evidence="10" type="ORF">RQP53_12210</name>
</gene>
<feature type="transmembrane region" description="Helical" evidence="8">
    <location>
        <begin position="340"/>
        <end position="360"/>
    </location>
</feature>
<dbReference type="InterPro" id="IPR036259">
    <property type="entry name" value="MFS_trans_sf"/>
</dbReference>
<evidence type="ECO:0000313" key="11">
    <source>
        <dbReference type="Proteomes" id="UP001246372"/>
    </source>
</evidence>
<keyword evidence="11" id="KW-1185">Reference proteome</keyword>
<name>A0ABU3PBS8_9BURK</name>
<evidence type="ECO:0000256" key="8">
    <source>
        <dbReference type="SAM" id="Phobius"/>
    </source>
</evidence>
<evidence type="ECO:0000313" key="10">
    <source>
        <dbReference type="EMBL" id="MDT9000030.1"/>
    </source>
</evidence>
<dbReference type="InterPro" id="IPR020846">
    <property type="entry name" value="MFS_dom"/>
</dbReference>
<evidence type="ECO:0000259" key="9">
    <source>
        <dbReference type="PROSITE" id="PS50850"/>
    </source>
</evidence>
<feature type="transmembrane region" description="Helical" evidence="8">
    <location>
        <begin position="220"/>
        <end position="239"/>
    </location>
</feature>
<proteinExistence type="inferred from homology"/>
<keyword evidence="6 8" id="KW-1133">Transmembrane helix</keyword>
<evidence type="ECO:0000256" key="7">
    <source>
        <dbReference type="ARBA" id="ARBA00023136"/>
    </source>
</evidence>
<evidence type="ECO:0000256" key="2">
    <source>
        <dbReference type="ARBA" id="ARBA00008335"/>
    </source>
</evidence>
<feature type="transmembrane region" description="Helical" evidence="8">
    <location>
        <begin position="281"/>
        <end position="299"/>
    </location>
</feature>
<dbReference type="InterPro" id="IPR011701">
    <property type="entry name" value="MFS"/>
</dbReference>
<protein>
    <submittedName>
        <fullName evidence="10">MFS transporter</fullName>
    </submittedName>
</protein>
<sequence length="412" mass="43446">MATSAQPHRAWKAQLAVTLAALASFAVLYCTQALLPALQQRYGLSLAESGSLLMLTLLGLSLTAPFSCALASHWSPRPLLLLGLLGLAVSSVALGLCRTQMELLTLRLLQGLLLPLVLAALLGSLPQLQQGMGGRTLSASYVCGTVLGGVLGRALPAALLPAWQWPGAFAGLALLQGLLALLVWRLLPADLVRQPAGDRDSAVTQEPLSWALLWRAMRPLVAAGFCLLFAQASVFSFIVPRLSAAPWHWSASQVGALYLLFLPSAALVHVAPWLMRRCGVLRLLLAALGLSWVGLLLSLSAQTPWLLLGLGLFALAVFVAQAGLAELVGRRCPAAARRAAGIYLSAYYLGGACGAVLPAWVWDRGAWPGCLLTVAAVQLLLLLPLGWRAWRHGAAARQASAALMFSCQKGSG</sequence>
<dbReference type="EMBL" id="JAVXZY010000004">
    <property type="protein sequence ID" value="MDT9000030.1"/>
    <property type="molecule type" value="Genomic_DNA"/>
</dbReference>
<keyword evidence="3" id="KW-0813">Transport</keyword>
<feature type="transmembrane region" description="Helical" evidence="8">
    <location>
        <begin position="165"/>
        <end position="184"/>
    </location>
</feature>
<comment type="subcellular location">
    <subcellularLocation>
        <location evidence="1">Cell membrane</location>
        <topology evidence="1">Multi-pass membrane protein</topology>
    </subcellularLocation>
</comment>
<dbReference type="PROSITE" id="PS50850">
    <property type="entry name" value="MFS"/>
    <property type="match status" value="1"/>
</dbReference>
<dbReference type="PANTHER" id="PTHR43271:SF2">
    <property type="entry name" value="BLL2771 PROTEIN"/>
    <property type="match status" value="1"/>
</dbReference>
<dbReference type="Pfam" id="PF07690">
    <property type="entry name" value="MFS_1"/>
    <property type="match status" value="1"/>
</dbReference>
<accession>A0ABU3PBS8</accession>
<feature type="transmembrane region" description="Helical" evidence="8">
    <location>
        <begin position="137"/>
        <end position="159"/>
    </location>
</feature>
<feature type="transmembrane region" description="Helical" evidence="8">
    <location>
        <begin position="108"/>
        <end position="125"/>
    </location>
</feature>
<dbReference type="PANTHER" id="PTHR43271">
    <property type="entry name" value="BLL2771 PROTEIN"/>
    <property type="match status" value="1"/>
</dbReference>
<organism evidence="10 11">
    <name type="scientific">Roseateles aquae</name>
    <dbReference type="NCBI Taxonomy" id="3077235"/>
    <lineage>
        <taxon>Bacteria</taxon>
        <taxon>Pseudomonadati</taxon>
        <taxon>Pseudomonadota</taxon>
        <taxon>Betaproteobacteria</taxon>
        <taxon>Burkholderiales</taxon>
        <taxon>Sphaerotilaceae</taxon>
        <taxon>Roseateles</taxon>
    </lineage>
</organism>
<evidence type="ECO:0000256" key="4">
    <source>
        <dbReference type="ARBA" id="ARBA00022475"/>
    </source>
</evidence>
<keyword evidence="4" id="KW-1003">Cell membrane</keyword>
<evidence type="ECO:0000256" key="3">
    <source>
        <dbReference type="ARBA" id="ARBA00022448"/>
    </source>
</evidence>
<comment type="caution">
    <text evidence="10">The sequence shown here is derived from an EMBL/GenBank/DDBJ whole genome shotgun (WGS) entry which is preliminary data.</text>
</comment>
<dbReference type="RefSeq" id="WP_315650576.1">
    <property type="nucleotide sequence ID" value="NZ_JAVXZY010000004.1"/>
</dbReference>
<feature type="transmembrane region" description="Helical" evidence="8">
    <location>
        <begin position="79"/>
        <end position="96"/>
    </location>
</feature>
<dbReference type="SUPFAM" id="SSF103473">
    <property type="entry name" value="MFS general substrate transporter"/>
    <property type="match status" value="1"/>
</dbReference>
<feature type="transmembrane region" description="Helical" evidence="8">
    <location>
        <begin position="366"/>
        <end position="387"/>
    </location>
</feature>
<keyword evidence="5 8" id="KW-0812">Transmembrane</keyword>
<evidence type="ECO:0000256" key="1">
    <source>
        <dbReference type="ARBA" id="ARBA00004651"/>
    </source>
</evidence>